<dbReference type="EMBL" id="JBAKAP010000005">
    <property type="protein sequence ID" value="MEL0616460.1"/>
    <property type="molecule type" value="Genomic_DNA"/>
</dbReference>
<evidence type="ECO:0000256" key="4">
    <source>
        <dbReference type="ARBA" id="ARBA00023163"/>
    </source>
</evidence>
<dbReference type="PANTHER" id="PTHR46796:SF14">
    <property type="entry name" value="TRANSCRIPTIONAL REGULATORY PROTEIN"/>
    <property type="match status" value="1"/>
</dbReference>
<dbReference type="InterPro" id="IPR037923">
    <property type="entry name" value="HTH-like"/>
</dbReference>
<proteinExistence type="predicted"/>
<organism evidence="6 7">
    <name type="scientific">Cobetia marina</name>
    <name type="common">Deleya marina</name>
    <dbReference type="NCBI Taxonomy" id="28258"/>
    <lineage>
        <taxon>Bacteria</taxon>
        <taxon>Pseudomonadati</taxon>
        <taxon>Pseudomonadota</taxon>
        <taxon>Gammaproteobacteria</taxon>
        <taxon>Oceanospirillales</taxon>
        <taxon>Halomonadaceae</taxon>
        <taxon>Cobetia</taxon>
    </lineage>
</organism>
<evidence type="ECO:0000256" key="2">
    <source>
        <dbReference type="ARBA" id="ARBA00023125"/>
    </source>
</evidence>
<evidence type="ECO:0000256" key="1">
    <source>
        <dbReference type="ARBA" id="ARBA00023015"/>
    </source>
</evidence>
<dbReference type="PROSITE" id="PS00041">
    <property type="entry name" value="HTH_ARAC_FAMILY_1"/>
    <property type="match status" value="1"/>
</dbReference>
<dbReference type="RefSeq" id="WP_341542155.1">
    <property type="nucleotide sequence ID" value="NZ_JBAKAP010000005.1"/>
</dbReference>
<dbReference type="InterPro" id="IPR009057">
    <property type="entry name" value="Homeodomain-like_sf"/>
</dbReference>
<evidence type="ECO:0000259" key="5">
    <source>
        <dbReference type="PROSITE" id="PS01124"/>
    </source>
</evidence>
<sequence length="280" mass="30845">MLCFQAPLSDLTDALRCRIDWSTHRSDHCVNTGWRVLPYWVVLHVVEGAYHCEWAEGGGVSARPGRVLLVPAGARHALSFEAGTVTDGLHISFSLHHAVDVFSGHTVPTVISDEAAGVARATASLTALLANQGTDALQVAAARQAAAYGFLAQVLAVSRERPERRHHLAALKRLEAALALIDRHVDRVPTVEELAARCALSRNRFTELFKATLGQSPKQYLDQQRLRRAMSLLVHSDQAVAEIATGLGFCDPFHFSKRFKQLTGESPSDYRRQVRQTLLR</sequence>
<dbReference type="PROSITE" id="PS01124">
    <property type="entry name" value="HTH_ARAC_FAMILY_2"/>
    <property type="match status" value="1"/>
</dbReference>
<keyword evidence="7" id="KW-1185">Reference proteome</keyword>
<dbReference type="InterPro" id="IPR018062">
    <property type="entry name" value="HTH_AraC-typ_CS"/>
</dbReference>
<keyword evidence="1" id="KW-0805">Transcription regulation</keyword>
<protein>
    <submittedName>
        <fullName evidence="6">AraC family transcriptional regulator</fullName>
    </submittedName>
</protein>
<feature type="domain" description="HTH araC/xylS-type" evidence="5">
    <location>
        <begin position="175"/>
        <end position="273"/>
    </location>
</feature>
<reference evidence="6 7" key="1">
    <citation type="submission" date="2024-02" db="EMBL/GenBank/DDBJ databases">
        <title>Bacteria isolated from the canopy kelp, Nereocystis luetkeana.</title>
        <authorList>
            <person name="Pfister C.A."/>
            <person name="Younker I.T."/>
            <person name="Light S.H."/>
        </authorList>
    </citation>
    <scope>NUCLEOTIDE SEQUENCE [LARGE SCALE GENOMIC DNA]</scope>
    <source>
        <strain evidence="6 7">TI.5.07</strain>
    </source>
</reference>
<evidence type="ECO:0000313" key="6">
    <source>
        <dbReference type="EMBL" id="MEL0616460.1"/>
    </source>
</evidence>
<name>A0ABU9GDY5_COBMA</name>
<dbReference type="InterPro" id="IPR018060">
    <property type="entry name" value="HTH_AraC"/>
</dbReference>
<dbReference type="InterPro" id="IPR020449">
    <property type="entry name" value="Tscrpt_reg_AraC-type_HTH"/>
</dbReference>
<keyword evidence="4" id="KW-0804">Transcription</keyword>
<dbReference type="PRINTS" id="PR00032">
    <property type="entry name" value="HTHARAC"/>
</dbReference>
<dbReference type="PANTHER" id="PTHR46796">
    <property type="entry name" value="HTH-TYPE TRANSCRIPTIONAL ACTIVATOR RHAS-RELATED"/>
    <property type="match status" value="1"/>
</dbReference>
<keyword evidence="3" id="KW-0010">Activator</keyword>
<keyword evidence="2" id="KW-0238">DNA-binding</keyword>
<dbReference type="SUPFAM" id="SSF51215">
    <property type="entry name" value="Regulatory protein AraC"/>
    <property type="match status" value="1"/>
</dbReference>
<dbReference type="Proteomes" id="UP001378242">
    <property type="component" value="Unassembled WGS sequence"/>
</dbReference>
<dbReference type="Pfam" id="PF12833">
    <property type="entry name" value="HTH_18"/>
    <property type="match status" value="1"/>
</dbReference>
<dbReference type="SMART" id="SM00342">
    <property type="entry name" value="HTH_ARAC"/>
    <property type="match status" value="1"/>
</dbReference>
<accession>A0ABU9GDY5</accession>
<dbReference type="SUPFAM" id="SSF46689">
    <property type="entry name" value="Homeodomain-like"/>
    <property type="match status" value="2"/>
</dbReference>
<evidence type="ECO:0000313" key="7">
    <source>
        <dbReference type="Proteomes" id="UP001378242"/>
    </source>
</evidence>
<dbReference type="Gene3D" id="1.10.10.60">
    <property type="entry name" value="Homeodomain-like"/>
    <property type="match status" value="2"/>
</dbReference>
<comment type="caution">
    <text evidence="6">The sequence shown here is derived from an EMBL/GenBank/DDBJ whole genome shotgun (WGS) entry which is preliminary data.</text>
</comment>
<dbReference type="InterPro" id="IPR050204">
    <property type="entry name" value="AraC_XylS_family_regulators"/>
</dbReference>
<gene>
    <name evidence="6" type="ORF">V6243_06410</name>
</gene>
<evidence type="ECO:0000256" key="3">
    <source>
        <dbReference type="ARBA" id="ARBA00023159"/>
    </source>
</evidence>